<proteinExistence type="predicted"/>
<protein>
    <submittedName>
        <fullName evidence="2">Uncharacterized protein</fullName>
    </submittedName>
</protein>
<feature type="region of interest" description="Disordered" evidence="1">
    <location>
        <begin position="176"/>
        <end position="201"/>
    </location>
</feature>
<dbReference type="EMBL" id="JBHSLD010000001">
    <property type="protein sequence ID" value="MFC5379295.1"/>
    <property type="molecule type" value="Genomic_DNA"/>
</dbReference>
<gene>
    <name evidence="2" type="ORF">ACFPJ6_00675</name>
</gene>
<dbReference type="RefSeq" id="WP_340266611.1">
    <property type="nucleotide sequence ID" value="NZ_JBBEOG010000001.1"/>
</dbReference>
<dbReference type="Proteomes" id="UP001596122">
    <property type="component" value="Unassembled WGS sequence"/>
</dbReference>
<evidence type="ECO:0000256" key="1">
    <source>
        <dbReference type="SAM" id="MobiDB-lite"/>
    </source>
</evidence>
<reference evidence="3" key="1">
    <citation type="journal article" date="2019" name="Int. J. Syst. Evol. Microbiol.">
        <title>The Global Catalogue of Microorganisms (GCM) 10K type strain sequencing project: providing services to taxonomists for standard genome sequencing and annotation.</title>
        <authorList>
            <consortium name="The Broad Institute Genomics Platform"/>
            <consortium name="The Broad Institute Genome Sequencing Center for Infectious Disease"/>
            <person name="Wu L."/>
            <person name="Ma J."/>
        </authorList>
    </citation>
    <scope>NUCLEOTIDE SEQUENCE [LARGE SCALE GENOMIC DNA]</scope>
    <source>
        <strain evidence="3">CCUG 43114</strain>
    </source>
</reference>
<accession>A0ABW0GHI2</accession>
<comment type="caution">
    <text evidence="2">The sequence shown here is derived from an EMBL/GenBank/DDBJ whole genome shotgun (WGS) entry which is preliminary data.</text>
</comment>
<keyword evidence="3" id="KW-1185">Reference proteome</keyword>
<name>A0ABW0GHI2_9MICO</name>
<organism evidence="2 3">
    <name type="scientific">Aquipuribacter nitratireducens</name>
    <dbReference type="NCBI Taxonomy" id="650104"/>
    <lineage>
        <taxon>Bacteria</taxon>
        <taxon>Bacillati</taxon>
        <taxon>Actinomycetota</taxon>
        <taxon>Actinomycetes</taxon>
        <taxon>Micrococcales</taxon>
        <taxon>Intrasporangiaceae</taxon>
        <taxon>Aquipuribacter</taxon>
    </lineage>
</organism>
<evidence type="ECO:0000313" key="2">
    <source>
        <dbReference type="EMBL" id="MFC5379295.1"/>
    </source>
</evidence>
<evidence type="ECO:0000313" key="3">
    <source>
        <dbReference type="Proteomes" id="UP001596122"/>
    </source>
</evidence>
<sequence>MPDAVAWLALLDEPPASASRAVPVSDGAGRLTWLCAWHVVLGGGAPDAAYWRRPSADAVRVDPDVLADGATPDEGPSLVVAWTVPMRRARPLHDDPAVVAATRRALRDGGGLALCTAAVADTVHWAGGLSAVTEDVAAAWPGWRSLDPWRGLAPTCVLGVPPGVLRPRALPPAPGLQRRAGAPWPAGTFATAGDPTTGGRR</sequence>